<protein>
    <submittedName>
        <fullName evidence="1">HTH CENPB-type domain-containing protein</fullName>
    </submittedName>
</protein>
<dbReference type="EMBL" id="BMAW01050861">
    <property type="protein sequence ID" value="GFS77358.1"/>
    <property type="molecule type" value="Genomic_DNA"/>
</dbReference>
<comment type="caution">
    <text evidence="1">The sequence shown here is derived from an EMBL/GenBank/DDBJ whole genome shotgun (WGS) entry which is preliminary data.</text>
</comment>
<keyword evidence="2" id="KW-1185">Reference proteome</keyword>
<dbReference type="AlphaFoldDB" id="A0A8X6MTH3"/>
<organism evidence="1 2">
    <name type="scientific">Nephila pilipes</name>
    <name type="common">Giant wood spider</name>
    <name type="synonym">Nephila maculata</name>
    <dbReference type="NCBI Taxonomy" id="299642"/>
    <lineage>
        <taxon>Eukaryota</taxon>
        <taxon>Metazoa</taxon>
        <taxon>Ecdysozoa</taxon>
        <taxon>Arthropoda</taxon>
        <taxon>Chelicerata</taxon>
        <taxon>Arachnida</taxon>
        <taxon>Araneae</taxon>
        <taxon>Araneomorphae</taxon>
        <taxon>Entelegynae</taxon>
        <taxon>Araneoidea</taxon>
        <taxon>Nephilidae</taxon>
        <taxon>Nephila</taxon>
    </lineage>
</organism>
<accession>A0A8X6MTH3</accession>
<evidence type="ECO:0000313" key="2">
    <source>
        <dbReference type="Proteomes" id="UP000887013"/>
    </source>
</evidence>
<name>A0A8X6MTH3_NEPPI</name>
<gene>
    <name evidence="1" type="primary">B7P43_G04543</name>
    <name evidence="1" type="ORF">NPIL_373171</name>
</gene>
<proteinExistence type="predicted"/>
<reference evidence="1" key="1">
    <citation type="submission" date="2020-08" db="EMBL/GenBank/DDBJ databases">
        <title>Multicomponent nature underlies the extraordinary mechanical properties of spider dragline silk.</title>
        <authorList>
            <person name="Kono N."/>
            <person name="Nakamura H."/>
            <person name="Mori M."/>
            <person name="Yoshida Y."/>
            <person name="Ohtoshi R."/>
            <person name="Malay A.D."/>
            <person name="Moran D.A.P."/>
            <person name="Tomita M."/>
            <person name="Numata K."/>
            <person name="Arakawa K."/>
        </authorList>
    </citation>
    <scope>NUCLEOTIDE SEQUENCE</scope>
</reference>
<dbReference type="Proteomes" id="UP000887013">
    <property type="component" value="Unassembled WGS sequence"/>
</dbReference>
<evidence type="ECO:0000313" key="1">
    <source>
        <dbReference type="EMBL" id="GFS77358.1"/>
    </source>
</evidence>
<sequence length="232" mass="26471">MSTSTIYSLLKDMIMETNASKGFARIFVKWLRILKDTKTLLIMKINEEQLQKETINESIIYKKAEVIFPGLVKKALGSSIAEVFKGCHGEIKGFKKRISIHGVVGTLKWYGWMRSSGNLVVMFANLWPAKECLLRQVFICDEMGLFWKEDSEVSLYNSIGKGIVRPSANERSSHTAIFCQCRRRLENQTDNAPACPPDLQDDPFEEYKFIKEDPVPVFQVFVTSACGPAYYF</sequence>